<dbReference type="AlphaFoldDB" id="A0A2M4D2M0"/>
<sequence>MDRLMRRRCLGACCLSCDCLAARGASLPLEPYRCCRVASSVSWKWWFRAFLPPCTRTLPWCCHSSRVSVSRRGSLVPQLLR</sequence>
<name>A0A2M4D2M0_ANODA</name>
<dbReference type="EMBL" id="GGFL01007608">
    <property type="protein sequence ID" value="MBW71786.1"/>
    <property type="molecule type" value="Transcribed_RNA"/>
</dbReference>
<accession>A0A2M4D2M0</accession>
<reference evidence="1" key="1">
    <citation type="submission" date="2018-01" db="EMBL/GenBank/DDBJ databases">
        <title>An insight into the sialome of Amazonian anophelines.</title>
        <authorList>
            <person name="Ribeiro J.M."/>
            <person name="Scarpassa V."/>
            <person name="Calvo E."/>
        </authorList>
    </citation>
    <scope>NUCLEOTIDE SEQUENCE</scope>
</reference>
<proteinExistence type="predicted"/>
<protein>
    <submittedName>
        <fullName evidence="1">Putative secreted protein</fullName>
    </submittedName>
</protein>
<evidence type="ECO:0000313" key="1">
    <source>
        <dbReference type="EMBL" id="MBW71786.1"/>
    </source>
</evidence>
<organism evidence="1">
    <name type="scientific">Anopheles darlingi</name>
    <name type="common">Mosquito</name>
    <dbReference type="NCBI Taxonomy" id="43151"/>
    <lineage>
        <taxon>Eukaryota</taxon>
        <taxon>Metazoa</taxon>
        <taxon>Ecdysozoa</taxon>
        <taxon>Arthropoda</taxon>
        <taxon>Hexapoda</taxon>
        <taxon>Insecta</taxon>
        <taxon>Pterygota</taxon>
        <taxon>Neoptera</taxon>
        <taxon>Endopterygota</taxon>
        <taxon>Diptera</taxon>
        <taxon>Nematocera</taxon>
        <taxon>Culicoidea</taxon>
        <taxon>Culicidae</taxon>
        <taxon>Anophelinae</taxon>
        <taxon>Anopheles</taxon>
    </lineage>
</organism>